<reference evidence="6 7" key="1">
    <citation type="submission" date="2018-11" db="EMBL/GenBank/DDBJ databases">
        <title>Genome assembly of Steccherinum ochraceum LE-BIN_3174, the white-rot fungus of the Steccherinaceae family (The Residual Polyporoid clade, Polyporales, Basidiomycota).</title>
        <authorList>
            <person name="Fedorova T.V."/>
            <person name="Glazunova O.A."/>
            <person name="Landesman E.O."/>
            <person name="Moiseenko K.V."/>
            <person name="Psurtseva N.V."/>
            <person name="Savinova O.S."/>
            <person name="Shakhova N.V."/>
            <person name="Tyazhelova T.V."/>
            <person name="Vasina D.V."/>
        </authorList>
    </citation>
    <scope>NUCLEOTIDE SEQUENCE [LARGE SCALE GENOMIC DNA]</scope>
    <source>
        <strain evidence="6 7">LE-BIN_3174</strain>
    </source>
</reference>
<dbReference type="InterPro" id="IPR002018">
    <property type="entry name" value="CarbesteraseB"/>
</dbReference>
<dbReference type="InterPro" id="IPR050309">
    <property type="entry name" value="Type-B_Carboxylest/Lipase"/>
</dbReference>
<keyword evidence="2 3" id="KW-0378">Hydrolase</keyword>
<gene>
    <name evidence="6" type="ORF">EIP91_000083</name>
</gene>
<dbReference type="PANTHER" id="PTHR11559">
    <property type="entry name" value="CARBOXYLESTERASE"/>
    <property type="match status" value="1"/>
</dbReference>
<dbReference type="EMBL" id="RWJN01000001">
    <property type="protein sequence ID" value="TCD71951.1"/>
    <property type="molecule type" value="Genomic_DNA"/>
</dbReference>
<evidence type="ECO:0000259" key="5">
    <source>
        <dbReference type="Pfam" id="PF00135"/>
    </source>
</evidence>
<accession>A0A4R0RSU8</accession>
<evidence type="ECO:0000313" key="7">
    <source>
        <dbReference type="Proteomes" id="UP000292702"/>
    </source>
</evidence>
<dbReference type="AlphaFoldDB" id="A0A4R0RSU8"/>
<keyword evidence="7" id="KW-1185">Reference proteome</keyword>
<dbReference type="GO" id="GO:0016787">
    <property type="term" value="F:hydrolase activity"/>
    <property type="evidence" value="ECO:0007669"/>
    <property type="project" value="UniProtKB-KW"/>
</dbReference>
<dbReference type="SUPFAM" id="SSF53474">
    <property type="entry name" value="alpha/beta-Hydrolases"/>
    <property type="match status" value="1"/>
</dbReference>
<dbReference type="Gene3D" id="3.40.50.1820">
    <property type="entry name" value="alpha/beta hydrolase"/>
    <property type="match status" value="1"/>
</dbReference>
<dbReference type="InterPro" id="IPR019826">
    <property type="entry name" value="Carboxylesterase_B_AS"/>
</dbReference>
<protein>
    <recommendedName>
        <fullName evidence="3">Carboxylic ester hydrolase</fullName>
        <ecNumber evidence="3">3.1.1.-</ecNumber>
    </recommendedName>
</protein>
<dbReference type="EC" id="3.1.1.-" evidence="3"/>
<evidence type="ECO:0000256" key="2">
    <source>
        <dbReference type="ARBA" id="ARBA00022801"/>
    </source>
</evidence>
<feature type="domain" description="Carboxylesterase type B" evidence="5">
    <location>
        <begin position="47"/>
        <end position="507"/>
    </location>
</feature>
<proteinExistence type="inferred from homology"/>
<comment type="caution">
    <text evidence="6">The sequence shown here is derived from an EMBL/GenBank/DDBJ whole genome shotgun (WGS) entry which is preliminary data.</text>
</comment>
<feature type="region of interest" description="Disordered" evidence="4">
    <location>
        <begin position="506"/>
        <end position="526"/>
    </location>
</feature>
<dbReference type="InterPro" id="IPR029058">
    <property type="entry name" value="AB_hydrolase_fold"/>
</dbReference>
<dbReference type="STRING" id="92696.A0A4R0RSU8"/>
<dbReference type="Pfam" id="PF00135">
    <property type="entry name" value="COesterase"/>
    <property type="match status" value="1"/>
</dbReference>
<evidence type="ECO:0000256" key="4">
    <source>
        <dbReference type="SAM" id="MobiDB-lite"/>
    </source>
</evidence>
<dbReference type="PROSITE" id="PS00122">
    <property type="entry name" value="CARBOXYLESTERASE_B_1"/>
    <property type="match status" value="1"/>
</dbReference>
<dbReference type="Proteomes" id="UP000292702">
    <property type="component" value="Unassembled WGS sequence"/>
</dbReference>
<name>A0A4R0RSU8_9APHY</name>
<sequence>MVSWTIKTATYLLLYGGFLTFTSLSASPKNVVDLGYAQYKGNLTFPNAVAYLGIPYAEPPVDDRRWRTPLSLNAARVHAEAGGKIVDASEYPECCVQGTTGSGDAGGAGSEDCLKVNVYAPAGAKPSDKLPVLVYIHGGGYVYGNPRNWPFDHWVHQSPNVVIVSVYYRLDSFGFLSHPSFASNPSLGDLNVGFQDQTEALKWVQKHIGAFGGDPARVTINGESAGGSSIELHLVAPGQDGLFSGAIAQSVYRTPLPSPAQQEPLFDHFAQTAGCGDGSLSTQMACLRRASISALARAQDAAFNGSYNSFHPVLDGKTITELPTVSIQKGQFQRVPLMVGACSNETLSGGPIEQSLPAFFPQLTSSDIAEYEEEYPASDFDSEAQQQQVATGESELICARAIMGGAFAKKTKAFTYRYNQPNPTSGSSAVSHAAENWMMFLGSNTGFNGTTTFTSMTPTETAFAEELIAYWLSFVRSGDPNTHKLARSPTWPAYTSSNKARIVLQEGTPDTSGSVEEVEPERESERCAFVEGKVLKQQN</sequence>
<dbReference type="OrthoDB" id="408631at2759"/>
<evidence type="ECO:0000256" key="3">
    <source>
        <dbReference type="RuleBase" id="RU361235"/>
    </source>
</evidence>
<organism evidence="6 7">
    <name type="scientific">Steccherinum ochraceum</name>
    <dbReference type="NCBI Taxonomy" id="92696"/>
    <lineage>
        <taxon>Eukaryota</taxon>
        <taxon>Fungi</taxon>
        <taxon>Dikarya</taxon>
        <taxon>Basidiomycota</taxon>
        <taxon>Agaricomycotina</taxon>
        <taxon>Agaricomycetes</taxon>
        <taxon>Polyporales</taxon>
        <taxon>Steccherinaceae</taxon>
        <taxon>Steccherinum</taxon>
    </lineage>
</organism>
<evidence type="ECO:0000313" key="6">
    <source>
        <dbReference type="EMBL" id="TCD71951.1"/>
    </source>
</evidence>
<evidence type="ECO:0000256" key="1">
    <source>
        <dbReference type="ARBA" id="ARBA00005964"/>
    </source>
</evidence>
<comment type="similarity">
    <text evidence="1 3">Belongs to the type-B carboxylesterase/lipase family.</text>
</comment>